<reference evidence="3" key="1">
    <citation type="submission" date="2022-12" db="EMBL/GenBank/DDBJ databases">
        <title>Polyphasic identification of a Novel Hot-Spring Cyanobacterium Ocullathermofonsia sinensis gen nov. sp. nov. and Genomic Insights on its Adaptations to the Thermal Habitat.</title>
        <authorList>
            <person name="Daroch M."/>
            <person name="Tang J."/>
            <person name="Jiang Y."/>
        </authorList>
    </citation>
    <scope>NUCLEOTIDE SEQUENCE</scope>
    <source>
        <strain evidence="3">PKUAC-SCTA174</strain>
    </source>
</reference>
<keyword evidence="4" id="KW-1185">Reference proteome</keyword>
<protein>
    <submittedName>
        <fullName evidence="3">Uncharacterized protein</fullName>
    </submittedName>
</protein>
<dbReference type="AlphaFoldDB" id="A0A9E8ZF38"/>
<proteinExistence type="predicted"/>
<evidence type="ECO:0000256" key="1">
    <source>
        <dbReference type="SAM" id="MobiDB-lite"/>
    </source>
</evidence>
<sequence>MPRTPGWFNRAIDFELTPRTRELEIQLTCNRRRIAEIDREYLAIAAAKPRFRFGKNTIVPFTNPQTGEEEVLLLEAEKAAELMQLQEERACLQKHVDAMEQELARLSSTVSPQDRPDHRPQLPTHHSDSAKLPWDSSDVPLPAQSPDSVAHNTVPSQTELTSPIAGSGFGTFLAFLTAIGLTLLIL</sequence>
<organism evidence="3 4">
    <name type="scientific">Thermocoleostomius sinensis A174</name>
    <dbReference type="NCBI Taxonomy" id="2016057"/>
    <lineage>
        <taxon>Bacteria</taxon>
        <taxon>Bacillati</taxon>
        <taxon>Cyanobacteriota</taxon>
        <taxon>Cyanophyceae</taxon>
        <taxon>Oculatellales</taxon>
        <taxon>Oculatellaceae</taxon>
        <taxon>Thermocoleostomius</taxon>
    </lineage>
</organism>
<keyword evidence="2" id="KW-0812">Transmembrane</keyword>
<evidence type="ECO:0000313" key="4">
    <source>
        <dbReference type="Proteomes" id="UP001163152"/>
    </source>
</evidence>
<gene>
    <name evidence="3" type="ORF">OXH18_01355</name>
</gene>
<feature type="compositionally biased region" description="Basic and acidic residues" evidence="1">
    <location>
        <begin position="114"/>
        <end position="129"/>
    </location>
</feature>
<dbReference type="Proteomes" id="UP001163152">
    <property type="component" value="Chromosome"/>
</dbReference>
<keyword evidence="2" id="KW-0472">Membrane</keyword>
<keyword evidence="2" id="KW-1133">Transmembrane helix</keyword>
<accession>A0A9E8ZF38</accession>
<feature type="compositionally biased region" description="Polar residues" evidence="1">
    <location>
        <begin position="145"/>
        <end position="155"/>
    </location>
</feature>
<dbReference type="RefSeq" id="WP_268610634.1">
    <property type="nucleotide sequence ID" value="NZ_CP113797.1"/>
</dbReference>
<dbReference type="KEGG" id="tsin:OXH18_01355"/>
<evidence type="ECO:0000313" key="3">
    <source>
        <dbReference type="EMBL" id="WAL60674.1"/>
    </source>
</evidence>
<evidence type="ECO:0000256" key="2">
    <source>
        <dbReference type="SAM" id="Phobius"/>
    </source>
</evidence>
<dbReference type="EMBL" id="CP113797">
    <property type="protein sequence ID" value="WAL60674.1"/>
    <property type="molecule type" value="Genomic_DNA"/>
</dbReference>
<feature type="region of interest" description="Disordered" evidence="1">
    <location>
        <begin position="106"/>
        <end position="155"/>
    </location>
</feature>
<feature type="transmembrane region" description="Helical" evidence="2">
    <location>
        <begin position="164"/>
        <end position="185"/>
    </location>
</feature>
<name>A0A9E8ZF38_9CYAN</name>